<feature type="compositionally biased region" description="Acidic residues" evidence="1">
    <location>
        <begin position="172"/>
        <end position="187"/>
    </location>
</feature>
<gene>
    <name evidence="2" type="ORF">PSYICH_LOCUS15375</name>
</gene>
<feature type="region of interest" description="Disordered" evidence="1">
    <location>
        <begin position="20"/>
        <end position="118"/>
    </location>
</feature>
<protein>
    <submittedName>
        <fullName evidence="2">Uncharacterized protein</fullName>
    </submittedName>
</protein>
<dbReference type="Proteomes" id="UP001153636">
    <property type="component" value="Chromosome 9"/>
</dbReference>
<dbReference type="AlphaFoldDB" id="A0A9P0DDZ1"/>
<dbReference type="OrthoDB" id="6738542at2759"/>
<feature type="compositionally biased region" description="Low complexity" evidence="1">
    <location>
        <begin position="36"/>
        <end position="51"/>
    </location>
</feature>
<name>A0A9P0DDZ1_9CUCU</name>
<feature type="compositionally biased region" description="Low complexity" evidence="1">
    <location>
        <begin position="188"/>
        <end position="199"/>
    </location>
</feature>
<feature type="region of interest" description="Disordered" evidence="1">
    <location>
        <begin position="141"/>
        <end position="209"/>
    </location>
</feature>
<feature type="compositionally biased region" description="Basic and acidic residues" evidence="1">
    <location>
        <begin position="141"/>
        <end position="171"/>
    </location>
</feature>
<feature type="compositionally biased region" description="Polar residues" evidence="1">
    <location>
        <begin position="106"/>
        <end position="115"/>
    </location>
</feature>
<sequence>MNRSWNKNSSLGFVYFNADSPKSTGDTEDFISFQESPSSNYASNYNNGHSSPSYGSPKFHSSPRKFNNKNAYRYAGGNRGNRSFHSTNNSLNNSWSHQKSPKFYNHRQNSNNSLMMSRDGTRDMSMFYDHTSTQNPWEHLEKELEVAKSKEVKDIEEKPSVNKPESKKVEEKEEEEESSSSDSEEGESGSSSSSSCSGSNTNNEKEETP</sequence>
<evidence type="ECO:0000313" key="2">
    <source>
        <dbReference type="EMBL" id="CAH1115135.1"/>
    </source>
</evidence>
<evidence type="ECO:0000256" key="1">
    <source>
        <dbReference type="SAM" id="MobiDB-lite"/>
    </source>
</evidence>
<proteinExistence type="predicted"/>
<organism evidence="2 3">
    <name type="scientific">Psylliodes chrysocephalus</name>
    <dbReference type="NCBI Taxonomy" id="3402493"/>
    <lineage>
        <taxon>Eukaryota</taxon>
        <taxon>Metazoa</taxon>
        <taxon>Ecdysozoa</taxon>
        <taxon>Arthropoda</taxon>
        <taxon>Hexapoda</taxon>
        <taxon>Insecta</taxon>
        <taxon>Pterygota</taxon>
        <taxon>Neoptera</taxon>
        <taxon>Endopterygota</taxon>
        <taxon>Coleoptera</taxon>
        <taxon>Polyphaga</taxon>
        <taxon>Cucujiformia</taxon>
        <taxon>Chrysomeloidea</taxon>
        <taxon>Chrysomelidae</taxon>
        <taxon>Galerucinae</taxon>
        <taxon>Alticini</taxon>
        <taxon>Psylliodes</taxon>
    </lineage>
</organism>
<reference evidence="2" key="1">
    <citation type="submission" date="2022-01" db="EMBL/GenBank/DDBJ databases">
        <authorList>
            <person name="King R."/>
        </authorList>
    </citation>
    <scope>NUCLEOTIDE SEQUENCE</scope>
</reference>
<evidence type="ECO:0000313" key="3">
    <source>
        <dbReference type="Proteomes" id="UP001153636"/>
    </source>
</evidence>
<keyword evidence="3" id="KW-1185">Reference proteome</keyword>
<accession>A0A9P0DDZ1</accession>
<feature type="compositionally biased region" description="Polar residues" evidence="1">
    <location>
        <begin position="80"/>
        <end position="98"/>
    </location>
</feature>
<dbReference type="EMBL" id="OV651821">
    <property type="protein sequence ID" value="CAH1115135.1"/>
    <property type="molecule type" value="Genomic_DNA"/>
</dbReference>